<evidence type="ECO:0000313" key="9">
    <source>
        <dbReference type="EMBL" id="KAF0886887.1"/>
    </source>
</evidence>
<evidence type="ECO:0000256" key="4">
    <source>
        <dbReference type="ARBA" id="ARBA00023040"/>
    </source>
</evidence>
<evidence type="ECO:0000256" key="7">
    <source>
        <dbReference type="ARBA" id="ARBA00023224"/>
    </source>
</evidence>
<comment type="caution">
    <text evidence="9">The sequence shown here is derived from an EMBL/GenBank/DDBJ whole genome shotgun (WGS) entry which is preliminary data.</text>
</comment>
<dbReference type="SUPFAM" id="SSF81321">
    <property type="entry name" value="Family A G protein-coupled receptor-like"/>
    <property type="match status" value="1"/>
</dbReference>
<dbReference type="PANTHER" id="PTHR48002">
    <property type="entry name" value="OLFACTORY RECEPTOR"/>
    <property type="match status" value="1"/>
</dbReference>
<protein>
    <submittedName>
        <fullName evidence="9">OL149 protein</fullName>
    </submittedName>
</protein>
<evidence type="ECO:0000256" key="3">
    <source>
        <dbReference type="ARBA" id="ARBA00022989"/>
    </source>
</evidence>
<evidence type="ECO:0000313" key="10">
    <source>
        <dbReference type="Proteomes" id="UP000475037"/>
    </source>
</evidence>
<keyword evidence="7" id="KW-0807">Transducer</keyword>
<dbReference type="InterPro" id="IPR050427">
    <property type="entry name" value="Olfactory_Receptors"/>
</dbReference>
<evidence type="ECO:0000256" key="5">
    <source>
        <dbReference type="ARBA" id="ARBA00023136"/>
    </source>
</evidence>
<keyword evidence="10" id="KW-1185">Reference proteome</keyword>
<feature type="transmembrane region" description="Helical" evidence="8">
    <location>
        <begin position="116"/>
        <end position="135"/>
    </location>
</feature>
<dbReference type="AlphaFoldDB" id="A0A6G1BGR3"/>
<reference evidence="9 10" key="1">
    <citation type="submission" date="2019-11" db="EMBL/GenBank/DDBJ databases">
        <authorList>
            <person name="Yang C."/>
            <person name="Li F."/>
        </authorList>
    </citation>
    <scope>NUCLEOTIDE SEQUENCE [LARGE SCALE GENOMIC DNA]</scope>
    <source>
        <strain evidence="9">KB4526</strain>
        <tissue evidence="9">Muscle</tissue>
    </source>
</reference>
<feature type="transmembrane region" description="Helical" evidence="8">
    <location>
        <begin position="82"/>
        <end position="104"/>
    </location>
</feature>
<evidence type="ECO:0000256" key="2">
    <source>
        <dbReference type="ARBA" id="ARBA00022692"/>
    </source>
</evidence>
<dbReference type="GO" id="GO:0004930">
    <property type="term" value="F:G protein-coupled receptor activity"/>
    <property type="evidence" value="ECO:0007669"/>
    <property type="project" value="UniProtKB-KW"/>
</dbReference>
<keyword evidence="3 8" id="KW-1133">Transmembrane helix</keyword>
<proteinExistence type="predicted"/>
<comment type="subcellular location">
    <subcellularLocation>
        <location evidence="1">Membrane</location>
        <topology evidence="1">Multi-pass membrane protein</topology>
    </subcellularLocation>
</comment>
<feature type="non-terminal residue" evidence="9">
    <location>
        <position position="159"/>
    </location>
</feature>
<keyword evidence="5 8" id="KW-0472">Membrane</keyword>
<evidence type="ECO:0000256" key="6">
    <source>
        <dbReference type="ARBA" id="ARBA00023170"/>
    </source>
</evidence>
<organism evidence="9 10">
    <name type="scientific">Crocuta crocuta</name>
    <name type="common">Spotted hyena</name>
    <dbReference type="NCBI Taxonomy" id="9678"/>
    <lineage>
        <taxon>Eukaryota</taxon>
        <taxon>Metazoa</taxon>
        <taxon>Chordata</taxon>
        <taxon>Craniata</taxon>
        <taxon>Vertebrata</taxon>
        <taxon>Euteleostomi</taxon>
        <taxon>Mammalia</taxon>
        <taxon>Eutheria</taxon>
        <taxon>Laurasiatheria</taxon>
        <taxon>Carnivora</taxon>
        <taxon>Feliformia</taxon>
        <taxon>Hyaenidae</taxon>
        <taxon>Crocuta</taxon>
    </lineage>
</organism>
<dbReference type="GO" id="GO:0005886">
    <property type="term" value="C:plasma membrane"/>
    <property type="evidence" value="ECO:0007669"/>
    <property type="project" value="UniProtKB-ARBA"/>
</dbReference>
<dbReference type="Gene3D" id="1.20.1070.10">
    <property type="entry name" value="Rhodopsin 7-helix transmembrane proteins"/>
    <property type="match status" value="1"/>
</dbReference>
<name>A0A6G1BGR3_CROCR</name>
<keyword evidence="2 8" id="KW-0812">Transmembrane</keyword>
<keyword evidence="6" id="KW-0675">Receptor</keyword>
<dbReference type="EMBL" id="VOAJ01000539">
    <property type="protein sequence ID" value="KAF0886887.1"/>
    <property type="molecule type" value="Genomic_DNA"/>
</dbReference>
<feature type="transmembrane region" description="Helical" evidence="8">
    <location>
        <begin position="49"/>
        <end position="70"/>
    </location>
</feature>
<evidence type="ECO:0000256" key="8">
    <source>
        <dbReference type="SAM" id="Phobius"/>
    </source>
</evidence>
<sequence length="159" mass="17499">TFLTTLTFLLPYCGSHKVDHFLCDIFWVVKLACDNTIFIETVSFPNTGLVPMTCFLAVLASYICIVIAILKVRSAEERCKAAPTYISHLSVVTLFFGPCSLIYTQPSLSEMLVTPVQIFGNVVITPILNSTIYTLRSKEVKGTLKKLAGAQVASEGHYV</sequence>
<dbReference type="Proteomes" id="UP000475037">
    <property type="component" value="Unassembled WGS sequence"/>
</dbReference>
<keyword evidence="4" id="KW-0297">G-protein coupled receptor</keyword>
<evidence type="ECO:0000256" key="1">
    <source>
        <dbReference type="ARBA" id="ARBA00004141"/>
    </source>
</evidence>
<dbReference type="Pfam" id="PF13853">
    <property type="entry name" value="7tm_4"/>
    <property type="match status" value="1"/>
</dbReference>
<feature type="non-terminal residue" evidence="9">
    <location>
        <position position="1"/>
    </location>
</feature>
<gene>
    <name evidence="9" type="primary">Olfr149_0</name>
    <name evidence="9" type="ORF">FOF47_R01105</name>
</gene>
<accession>A0A6G1BGR3</accession>
<dbReference type="InterPro" id="IPR000725">
    <property type="entry name" value="Olfact_rcpt"/>
</dbReference>
<dbReference type="PRINTS" id="PR00245">
    <property type="entry name" value="OLFACTORYR"/>
</dbReference>
<dbReference type="GO" id="GO:0004984">
    <property type="term" value="F:olfactory receptor activity"/>
    <property type="evidence" value="ECO:0007669"/>
    <property type="project" value="InterPro"/>
</dbReference>